<organism evidence="1">
    <name type="scientific">Kwoniella pini CBS 10737</name>
    <dbReference type="NCBI Taxonomy" id="1296096"/>
    <lineage>
        <taxon>Eukaryota</taxon>
        <taxon>Fungi</taxon>
        <taxon>Dikarya</taxon>
        <taxon>Basidiomycota</taxon>
        <taxon>Agaricomycotina</taxon>
        <taxon>Tremellomycetes</taxon>
        <taxon>Tremellales</taxon>
        <taxon>Cryptococcaceae</taxon>
        <taxon>Kwoniella</taxon>
    </lineage>
</organism>
<gene>
    <name evidence="1" type="ORF">I206_01267</name>
</gene>
<reference evidence="1" key="1">
    <citation type="submission" date="2013-07" db="EMBL/GenBank/DDBJ databases">
        <title>The Genome Sequence of Cryptococcus pinus CBS10737.</title>
        <authorList>
            <consortium name="The Broad Institute Genome Sequencing Platform"/>
            <person name="Cuomo C."/>
            <person name="Litvintseva A."/>
            <person name="Chen Y."/>
            <person name="Heitman J."/>
            <person name="Sun S."/>
            <person name="Springer D."/>
            <person name="Dromer F."/>
            <person name="Young S.K."/>
            <person name="Zeng Q."/>
            <person name="Gargeya S."/>
            <person name="Fitzgerald M."/>
            <person name="Abouelleil A."/>
            <person name="Alvarado L."/>
            <person name="Berlin A.M."/>
            <person name="Chapman S.B."/>
            <person name="Dewar J."/>
            <person name="Goldberg J."/>
            <person name="Griggs A."/>
            <person name="Gujja S."/>
            <person name="Hansen M."/>
            <person name="Howarth C."/>
            <person name="Imamovic A."/>
            <person name="Larimer J."/>
            <person name="McCowan C."/>
            <person name="Murphy C."/>
            <person name="Pearson M."/>
            <person name="Priest M."/>
            <person name="Roberts A."/>
            <person name="Saif S."/>
            <person name="Shea T."/>
            <person name="Sykes S."/>
            <person name="Wortman J."/>
            <person name="Nusbaum C."/>
            <person name="Birren B."/>
        </authorList>
    </citation>
    <scope>NUCLEOTIDE SEQUENCE [LARGE SCALE GENOMIC DNA]</scope>
    <source>
        <strain evidence="1">CBS 10737</strain>
    </source>
</reference>
<sequence length="59" mass="6367">MSLDLRRAVYMPCGLAFSGMAVAEIIPNSRQRLALVGYLDPRVTSSIHTASSPNTLCSK</sequence>
<dbReference type="AlphaFoldDB" id="A0A1B9I926"/>
<dbReference type="EMBL" id="KI894008">
    <property type="protein sequence ID" value="OCF51983.1"/>
    <property type="molecule type" value="Genomic_DNA"/>
</dbReference>
<reference evidence="1" key="2">
    <citation type="submission" date="2016-07" db="EMBL/GenBank/DDBJ databases">
        <title>Evolution of pathogenesis and genome organization in the Tremellales.</title>
        <authorList>
            <person name="Cuomo C."/>
            <person name="Litvintseva A."/>
            <person name="Heitman J."/>
            <person name="Chen Y."/>
            <person name="Sun S."/>
            <person name="Springer D."/>
            <person name="Dromer F."/>
            <person name="Young S."/>
            <person name="Zeng Q."/>
            <person name="Chapman S."/>
            <person name="Gujja S."/>
            <person name="Saif S."/>
            <person name="Birren B."/>
        </authorList>
    </citation>
    <scope>NUCLEOTIDE SEQUENCE</scope>
    <source>
        <strain evidence="1">CBS 10737</strain>
    </source>
</reference>
<name>A0A1B9I926_9TREE</name>
<protein>
    <submittedName>
        <fullName evidence="1">Uncharacterized protein</fullName>
    </submittedName>
</protein>
<proteinExistence type="predicted"/>
<accession>A0A1B9I926</accession>
<evidence type="ECO:0000313" key="1">
    <source>
        <dbReference type="EMBL" id="OCF51983.1"/>
    </source>
</evidence>